<evidence type="ECO:0000256" key="1">
    <source>
        <dbReference type="PROSITE-ProRule" id="PRU10141"/>
    </source>
</evidence>
<keyword evidence="1" id="KW-0067">ATP-binding</keyword>
<dbReference type="GO" id="GO:0005524">
    <property type="term" value="F:ATP binding"/>
    <property type="evidence" value="ECO:0007669"/>
    <property type="project" value="UniProtKB-UniRule"/>
</dbReference>
<dbReference type="Gramene" id="TKV92246">
    <property type="protein sequence ID" value="TKV92246"/>
    <property type="gene ID" value="SEVIR_9G152100v2"/>
</dbReference>
<dbReference type="InterPro" id="IPR000719">
    <property type="entry name" value="Prot_kinase_dom"/>
</dbReference>
<dbReference type="EMBL" id="CM016560">
    <property type="protein sequence ID" value="TKV92246.1"/>
    <property type="molecule type" value="Genomic_DNA"/>
</dbReference>
<gene>
    <name evidence="3" type="ORF">SEVIR_9G152100v2</name>
</gene>
<keyword evidence="1" id="KW-0547">Nucleotide-binding</keyword>
<evidence type="ECO:0000313" key="4">
    <source>
        <dbReference type="Proteomes" id="UP000298652"/>
    </source>
</evidence>
<proteinExistence type="predicted"/>
<keyword evidence="4" id="KW-1185">Reference proteome</keyword>
<feature type="domain" description="Protein kinase" evidence="2">
    <location>
        <begin position="35"/>
        <end position="130"/>
    </location>
</feature>
<reference evidence="3" key="1">
    <citation type="submission" date="2019-03" db="EMBL/GenBank/DDBJ databases">
        <title>WGS assembly of Setaria viridis.</title>
        <authorList>
            <person name="Huang P."/>
            <person name="Jenkins J."/>
            <person name="Grimwood J."/>
            <person name="Barry K."/>
            <person name="Healey A."/>
            <person name="Mamidi S."/>
            <person name="Sreedasyam A."/>
            <person name="Shu S."/>
            <person name="Feldman M."/>
            <person name="Wu J."/>
            <person name="Yu Y."/>
            <person name="Chen C."/>
            <person name="Johnson J."/>
            <person name="Rokhsar D."/>
            <person name="Baxter I."/>
            <person name="Schmutz J."/>
            <person name="Brutnell T."/>
            <person name="Kellogg E."/>
        </authorList>
    </citation>
    <scope>NUCLEOTIDE SEQUENCE [LARGE SCALE GENOMIC DNA]</scope>
</reference>
<dbReference type="InterPro" id="IPR011009">
    <property type="entry name" value="Kinase-like_dom_sf"/>
</dbReference>
<dbReference type="Proteomes" id="UP000298652">
    <property type="component" value="Chromosome 9"/>
</dbReference>
<sequence length="130" mass="13692">MATACVEAAAAAAVTRRHAAAQPTRVAIGTTDDYEEEPCCLGAGSFGAVVRARHRRTGRAVAIKRLRTPAGGHAALLREALFLQACAGNPFVVGSCGPARDPATVELCLVMDCVLEFVTRLLAAWQTMRL</sequence>
<evidence type="ECO:0000313" key="3">
    <source>
        <dbReference type="EMBL" id="TKV92246.1"/>
    </source>
</evidence>
<dbReference type="OMA" id="DYEEEPC"/>
<dbReference type="AlphaFoldDB" id="A0A4U6T5R8"/>
<dbReference type="GO" id="GO:0004672">
    <property type="term" value="F:protein kinase activity"/>
    <property type="evidence" value="ECO:0007669"/>
    <property type="project" value="InterPro"/>
</dbReference>
<feature type="binding site" evidence="1">
    <location>
        <position position="64"/>
    </location>
    <ligand>
        <name>ATP</name>
        <dbReference type="ChEBI" id="CHEBI:30616"/>
    </ligand>
</feature>
<organism evidence="3 4">
    <name type="scientific">Setaria viridis</name>
    <name type="common">Green bristlegrass</name>
    <name type="synonym">Setaria italica subsp. viridis</name>
    <dbReference type="NCBI Taxonomy" id="4556"/>
    <lineage>
        <taxon>Eukaryota</taxon>
        <taxon>Viridiplantae</taxon>
        <taxon>Streptophyta</taxon>
        <taxon>Embryophyta</taxon>
        <taxon>Tracheophyta</taxon>
        <taxon>Spermatophyta</taxon>
        <taxon>Magnoliopsida</taxon>
        <taxon>Liliopsida</taxon>
        <taxon>Poales</taxon>
        <taxon>Poaceae</taxon>
        <taxon>PACMAD clade</taxon>
        <taxon>Panicoideae</taxon>
        <taxon>Panicodae</taxon>
        <taxon>Paniceae</taxon>
        <taxon>Cenchrinae</taxon>
        <taxon>Setaria</taxon>
    </lineage>
</organism>
<dbReference type="PROSITE" id="PS50011">
    <property type="entry name" value="PROTEIN_KINASE_DOM"/>
    <property type="match status" value="1"/>
</dbReference>
<dbReference type="Gene3D" id="3.30.200.20">
    <property type="entry name" value="Phosphorylase Kinase, domain 1"/>
    <property type="match status" value="1"/>
</dbReference>
<protein>
    <recommendedName>
        <fullName evidence="2">Protein kinase domain-containing protein</fullName>
    </recommendedName>
</protein>
<dbReference type="InterPro" id="IPR017441">
    <property type="entry name" value="Protein_kinase_ATP_BS"/>
</dbReference>
<dbReference type="PROSITE" id="PS00107">
    <property type="entry name" value="PROTEIN_KINASE_ATP"/>
    <property type="match status" value="1"/>
</dbReference>
<name>A0A4U6T5R8_SETVI</name>
<accession>A0A4U6T5R8</accession>
<dbReference type="SUPFAM" id="SSF56112">
    <property type="entry name" value="Protein kinase-like (PK-like)"/>
    <property type="match status" value="1"/>
</dbReference>
<evidence type="ECO:0000259" key="2">
    <source>
        <dbReference type="PROSITE" id="PS50011"/>
    </source>
</evidence>